<evidence type="ECO:0000259" key="1">
    <source>
        <dbReference type="PROSITE" id="PS51123"/>
    </source>
</evidence>
<dbReference type="InterPro" id="IPR006665">
    <property type="entry name" value="OmpA-like"/>
</dbReference>
<dbReference type="PANTHER" id="PTHR30329">
    <property type="entry name" value="STATOR ELEMENT OF FLAGELLAR MOTOR COMPLEX"/>
    <property type="match status" value="1"/>
</dbReference>
<dbReference type="Gene3D" id="3.30.1330.60">
    <property type="entry name" value="OmpA-like domain"/>
    <property type="match status" value="1"/>
</dbReference>
<dbReference type="CDD" id="cd07185">
    <property type="entry name" value="OmpA_C-like"/>
    <property type="match status" value="1"/>
</dbReference>
<dbReference type="InterPro" id="IPR006311">
    <property type="entry name" value="TAT_signal"/>
</dbReference>
<dbReference type="InterPro" id="IPR050330">
    <property type="entry name" value="Bact_OuterMem_StrucFunc"/>
</dbReference>
<dbReference type="Pfam" id="PF00691">
    <property type="entry name" value="OmpA"/>
    <property type="match status" value="1"/>
</dbReference>
<accession>A0A6J6KH67</accession>
<reference evidence="2" key="1">
    <citation type="submission" date="2020-05" db="EMBL/GenBank/DDBJ databases">
        <authorList>
            <person name="Chiriac C."/>
            <person name="Salcher M."/>
            <person name="Ghai R."/>
            <person name="Kavagutti S V."/>
        </authorList>
    </citation>
    <scope>NUCLEOTIDE SEQUENCE</scope>
</reference>
<evidence type="ECO:0000313" key="2">
    <source>
        <dbReference type="EMBL" id="CAB4649140.1"/>
    </source>
</evidence>
<dbReference type="SUPFAM" id="SSF103088">
    <property type="entry name" value="OmpA-like"/>
    <property type="match status" value="1"/>
</dbReference>
<gene>
    <name evidence="2" type="ORF">UFOPK2169_00645</name>
</gene>
<dbReference type="PROSITE" id="PS51318">
    <property type="entry name" value="TAT"/>
    <property type="match status" value="1"/>
</dbReference>
<sequence>MKIRRSFLLTASLVAALCVSTASPAAASAGTVTSTVVTPPAVVSGSSLATAFNDGAGGSYQVYSSGQTRNLIRVLSTGVVDTAFNAGAAVPIGIPASLANSGTIRLNATTHAGTGKWWTVASDQMPSSSSGAGITITSGNVQGVVSVTKNIDSATVISKCAEHVSGASTFQTPSLLPRRNGGVWLLVTCGTSLEVNFAQVLSPLTEAGEFDTASRTVSTRAAHGSTASCNLLSTLVADPTSKAPAPEVWMIRPEHNYQESSQCVTGTFGQNASARITGVAGAYVALASLAVSPDGTVTRTQLATSPALQPGGMRIDPGGRPVALAAEITDRTKIKAFRIKADGSLDTSVGTNGFRDLDAGALPAGATALNTSITGIVTTADRTYFAIALSDGEVSGYASNSTTLRVHGFRMGLASMTDGWATGFGTNGIGSRVTTTLPENWFALGRVVATGSTVNAQGEPQNLTLSQTSTSLNIWGAIAGATGGGEGGTGLGGFTRDTGGAPSAGNNGSATGRIDTKVYTRLPSTVQLNTAFTVLSPTQATTQTLTSNTGNTCAVSGSHVVAIATGRCNVTVTRKRDKKVLRTLRTTVNKEISTLGSEVTASNPITFSIASARLSSAARTQIAEIATSAANAKAIVVVGHAAALTESRFNFAISRKRADAVRRALRRANVAAPVTATARGTSQQISRKKTEAAQAQNRRVVVYLIP</sequence>
<dbReference type="AlphaFoldDB" id="A0A6J6KH67"/>
<protein>
    <submittedName>
        <fullName evidence="2">Unannotated protein</fullName>
    </submittedName>
</protein>
<dbReference type="InterPro" id="IPR036737">
    <property type="entry name" value="OmpA-like_sf"/>
</dbReference>
<proteinExistence type="predicted"/>
<organism evidence="2">
    <name type="scientific">freshwater metagenome</name>
    <dbReference type="NCBI Taxonomy" id="449393"/>
    <lineage>
        <taxon>unclassified sequences</taxon>
        <taxon>metagenomes</taxon>
        <taxon>ecological metagenomes</taxon>
    </lineage>
</organism>
<name>A0A6J6KH67_9ZZZZ</name>
<feature type="domain" description="OmpA-like" evidence="1">
    <location>
        <begin position="594"/>
        <end position="706"/>
    </location>
</feature>
<dbReference type="EMBL" id="CAEZWE010000019">
    <property type="protein sequence ID" value="CAB4649140.1"/>
    <property type="molecule type" value="Genomic_DNA"/>
</dbReference>
<dbReference type="PANTHER" id="PTHR30329:SF21">
    <property type="entry name" value="LIPOPROTEIN YIAD-RELATED"/>
    <property type="match status" value="1"/>
</dbReference>
<dbReference type="PROSITE" id="PS51123">
    <property type="entry name" value="OMPA_2"/>
    <property type="match status" value="1"/>
</dbReference>